<protein>
    <submittedName>
        <fullName evidence="2">Uncharacterized protein</fullName>
    </submittedName>
</protein>
<feature type="region of interest" description="Disordered" evidence="1">
    <location>
        <begin position="38"/>
        <end position="140"/>
    </location>
</feature>
<reference evidence="3" key="1">
    <citation type="journal article" date="2014" name="Science">
        <title>Ancient hybridizations among the ancestral genomes of bread wheat.</title>
        <authorList>
            <consortium name="International Wheat Genome Sequencing Consortium,"/>
            <person name="Marcussen T."/>
            <person name="Sandve S.R."/>
            <person name="Heier L."/>
            <person name="Spannagl M."/>
            <person name="Pfeifer M."/>
            <person name="Jakobsen K.S."/>
            <person name="Wulff B.B."/>
            <person name="Steuernagel B."/>
            <person name="Mayer K.F."/>
            <person name="Olsen O.A."/>
        </authorList>
    </citation>
    <scope>NUCLEOTIDE SEQUENCE [LARGE SCALE GENOMIC DNA]</scope>
    <source>
        <strain evidence="3">cv. AL8/78</strain>
    </source>
</reference>
<evidence type="ECO:0000313" key="3">
    <source>
        <dbReference type="Proteomes" id="UP000015105"/>
    </source>
</evidence>
<feature type="compositionally biased region" description="Low complexity" evidence="1">
    <location>
        <begin position="47"/>
        <end position="59"/>
    </location>
</feature>
<dbReference type="Proteomes" id="UP000015105">
    <property type="component" value="Chromosome 7D"/>
</dbReference>
<accession>A0A453RAH9</accession>
<dbReference type="EnsemblPlants" id="AET7Gv20517300.12">
    <property type="protein sequence ID" value="AET7Gv20517300.12"/>
    <property type="gene ID" value="AET7Gv20517300"/>
</dbReference>
<reference evidence="2" key="5">
    <citation type="journal article" date="2021" name="G3 (Bethesda)">
        <title>Aegilops tauschii genome assembly Aet v5.0 features greater sequence contiguity and improved annotation.</title>
        <authorList>
            <person name="Wang L."/>
            <person name="Zhu T."/>
            <person name="Rodriguez J.C."/>
            <person name="Deal K.R."/>
            <person name="Dubcovsky J."/>
            <person name="McGuire P.E."/>
            <person name="Lux T."/>
            <person name="Spannagl M."/>
            <person name="Mayer K.F.X."/>
            <person name="Baldrich P."/>
            <person name="Meyers B.C."/>
            <person name="Huo N."/>
            <person name="Gu Y.Q."/>
            <person name="Zhou H."/>
            <person name="Devos K.M."/>
            <person name="Bennetzen J.L."/>
            <person name="Unver T."/>
            <person name="Budak H."/>
            <person name="Gulick P.J."/>
            <person name="Galiba G."/>
            <person name="Kalapos B."/>
            <person name="Nelson D.R."/>
            <person name="Li P."/>
            <person name="You F.M."/>
            <person name="Luo M.C."/>
            <person name="Dvorak J."/>
        </authorList>
    </citation>
    <scope>NUCLEOTIDE SEQUENCE [LARGE SCALE GENOMIC DNA]</scope>
    <source>
        <strain evidence="2">cv. AL8/78</strain>
    </source>
</reference>
<reference evidence="2" key="4">
    <citation type="submission" date="2019-03" db="UniProtKB">
        <authorList>
            <consortium name="EnsemblPlants"/>
        </authorList>
    </citation>
    <scope>IDENTIFICATION</scope>
</reference>
<dbReference type="Gramene" id="AET7Gv20517300.12">
    <property type="protein sequence ID" value="AET7Gv20517300.12"/>
    <property type="gene ID" value="AET7Gv20517300"/>
</dbReference>
<name>A0A453RAH9_AEGTS</name>
<dbReference type="AlphaFoldDB" id="A0A453RAH9"/>
<reference evidence="2" key="3">
    <citation type="journal article" date="2017" name="Nature">
        <title>Genome sequence of the progenitor of the wheat D genome Aegilops tauschii.</title>
        <authorList>
            <person name="Luo M.C."/>
            <person name="Gu Y.Q."/>
            <person name="Puiu D."/>
            <person name="Wang H."/>
            <person name="Twardziok S.O."/>
            <person name="Deal K.R."/>
            <person name="Huo N."/>
            <person name="Zhu T."/>
            <person name="Wang L."/>
            <person name="Wang Y."/>
            <person name="McGuire P.E."/>
            <person name="Liu S."/>
            <person name="Long H."/>
            <person name="Ramasamy R.K."/>
            <person name="Rodriguez J.C."/>
            <person name="Van S.L."/>
            <person name="Yuan L."/>
            <person name="Wang Z."/>
            <person name="Xia Z."/>
            <person name="Xiao L."/>
            <person name="Anderson O.D."/>
            <person name="Ouyang S."/>
            <person name="Liang Y."/>
            <person name="Zimin A.V."/>
            <person name="Pertea G."/>
            <person name="Qi P."/>
            <person name="Bennetzen J.L."/>
            <person name="Dai X."/>
            <person name="Dawson M.W."/>
            <person name="Muller H.G."/>
            <person name="Kugler K."/>
            <person name="Rivarola-Duarte L."/>
            <person name="Spannagl M."/>
            <person name="Mayer K.F.X."/>
            <person name="Lu F.H."/>
            <person name="Bevan M.W."/>
            <person name="Leroy P."/>
            <person name="Li P."/>
            <person name="You F.M."/>
            <person name="Sun Q."/>
            <person name="Liu Z."/>
            <person name="Lyons E."/>
            <person name="Wicker T."/>
            <person name="Salzberg S.L."/>
            <person name="Devos K.M."/>
            <person name="Dvorak J."/>
        </authorList>
    </citation>
    <scope>NUCLEOTIDE SEQUENCE [LARGE SCALE GENOMIC DNA]</scope>
    <source>
        <strain evidence="2">cv. AL8/78</strain>
    </source>
</reference>
<reference evidence="3" key="2">
    <citation type="journal article" date="2017" name="Nat. Plants">
        <title>The Aegilops tauschii genome reveals multiple impacts of transposons.</title>
        <authorList>
            <person name="Zhao G."/>
            <person name="Zou C."/>
            <person name="Li K."/>
            <person name="Wang K."/>
            <person name="Li T."/>
            <person name="Gao L."/>
            <person name="Zhang X."/>
            <person name="Wang H."/>
            <person name="Yang Z."/>
            <person name="Liu X."/>
            <person name="Jiang W."/>
            <person name="Mao L."/>
            <person name="Kong X."/>
            <person name="Jiao Y."/>
            <person name="Jia J."/>
        </authorList>
    </citation>
    <scope>NUCLEOTIDE SEQUENCE [LARGE SCALE GENOMIC DNA]</scope>
    <source>
        <strain evidence="3">cv. AL8/78</strain>
    </source>
</reference>
<sequence length="164" mass="17706">MRAAGTSDELAISVFEPGQNTRRGGLAHRLASVISLSLAANKSRTQSPGTRTKSSSSSTPRKKSSLSSQLRIRPRLEPPSANLAETQTDPDTAAAQRSEPLSPPPPPPFRASCQRREEENSPPHRSRICPPPENPRGLPQAQRAFSLLNPSFHCNGGSFGYVTR</sequence>
<proteinExistence type="predicted"/>
<organism evidence="2 3">
    <name type="scientific">Aegilops tauschii subsp. strangulata</name>
    <name type="common">Goatgrass</name>
    <dbReference type="NCBI Taxonomy" id="200361"/>
    <lineage>
        <taxon>Eukaryota</taxon>
        <taxon>Viridiplantae</taxon>
        <taxon>Streptophyta</taxon>
        <taxon>Embryophyta</taxon>
        <taxon>Tracheophyta</taxon>
        <taxon>Spermatophyta</taxon>
        <taxon>Magnoliopsida</taxon>
        <taxon>Liliopsida</taxon>
        <taxon>Poales</taxon>
        <taxon>Poaceae</taxon>
        <taxon>BOP clade</taxon>
        <taxon>Pooideae</taxon>
        <taxon>Triticodae</taxon>
        <taxon>Triticeae</taxon>
        <taxon>Triticinae</taxon>
        <taxon>Aegilops</taxon>
    </lineage>
</organism>
<keyword evidence="3" id="KW-1185">Reference proteome</keyword>
<evidence type="ECO:0000256" key="1">
    <source>
        <dbReference type="SAM" id="MobiDB-lite"/>
    </source>
</evidence>
<evidence type="ECO:0000313" key="2">
    <source>
        <dbReference type="EnsemblPlants" id="AET7Gv20517300.12"/>
    </source>
</evidence>